<dbReference type="eggNOG" id="KOG0411">
    <property type="taxonomic scope" value="Eukaryota"/>
</dbReference>
<evidence type="ECO:0000256" key="4">
    <source>
        <dbReference type="ARBA" id="ARBA00023136"/>
    </source>
</evidence>
<accession>T1KDJ7</accession>
<evidence type="ECO:0000256" key="5">
    <source>
        <dbReference type="RuleBase" id="RU280819"/>
    </source>
</evidence>
<dbReference type="STRING" id="32264.T1KDJ7"/>
<sequence length="525" mass="60059">MYNLSTTNANVIYGFIAYSPIVYLLKRSLPIQFYGPKTSIKKVYSQLKDHNRQITMNASEFINFYQYTPPLELYHLSIVYTFSHFLVLSILTCYPILDTTKYFRRRIFIESTALAIPFLLSITLFQSITTTIPYLLLIFSLHLLFSHSKIFVVLKWPEIVFHSKPMPVKLPFITNLLANVVLTVSIVILAVDFQIFPYRLAKSKVYGWTLMDTGVAYFVALNAILSAESRQETQSSTLHYRSISISKIISPSLPLFILGGLRMLLVRLTDYHQEITEYGVSWNFFIVLGLTRVISSVLFHFFSSSCKTSIIIASCHQLFLSMGLGSFILSPDRSGFFRANKEGIFSLPGYISIYLFMIWIARALFEKRHRRSNFDNIIFVCDLTFIALMLGSVGLFSHYYIDPISRRECNLAFICATISLILFIIATELMVAVMIDILQYFGFMKKPPLVKSLLNEAVARNGLAVFLFANILTGLVNLTFQPKTRGSIVSITCLILYSYCICLFAIFCHSKRVNLKSFFSFSLRK</sequence>
<comment type="similarity">
    <text evidence="5">Belongs to the PIGW family.</text>
</comment>
<dbReference type="PANTHER" id="PTHR20661:SF0">
    <property type="entry name" value="PHOSPHATIDYLINOSITOL-GLYCAN BIOSYNTHESIS CLASS W PROTEIN"/>
    <property type="match status" value="1"/>
</dbReference>
<evidence type="ECO:0000256" key="3">
    <source>
        <dbReference type="ARBA" id="ARBA00022989"/>
    </source>
</evidence>
<dbReference type="GO" id="GO:0006506">
    <property type="term" value="P:GPI anchor biosynthetic process"/>
    <property type="evidence" value="ECO:0007669"/>
    <property type="project" value="UniProtKB-UniPathway"/>
</dbReference>
<keyword evidence="2 5" id="KW-0812">Transmembrane</keyword>
<feature type="transmembrane region" description="Helical" evidence="5">
    <location>
        <begin position="377"/>
        <end position="399"/>
    </location>
</feature>
<feature type="transmembrane region" description="Helical" evidence="5">
    <location>
        <begin position="349"/>
        <end position="365"/>
    </location>
</feature>
<name>T1KDJ7_TETUR</name>
<evidence type="ECO:0000313" key="6">
    <source>
        <dbReference type="EnsemblMetazoa" id="tetur09g03170.1"/>
    </source>
</evidence>
<dbReference type="Pfam" id="PF06423">
    <property type="entry name" value="GWT1"/>
    <property type="match status" value="1"/>
</dbReference>
<dbReference type="EC" id="2.3.-.-" evidence="5"/>
<evidence type="ECO:0000256" key="2">
    <source>
        <dbReference type="ARBA" id="ARBA00022692"/>
    </source>
</evidence>
<dbReference type="EnsemblMetazoa" id="tetur09g03170.1">
    <property type="protein sequence ID" value="tetur09g03170.1"/>
    <property type="gene ID" value="tetur09g03170"/>
</dbReference>
<reference evidence="7" key="1">
    <citation type="submission" date="2011-08" db="EMBL/GenBank/DDBJ databases">
        <authorList>
            <person name="Rombauts S."/>
        </authorList>
    </citation>
    <scope>NUCLEOTIDE SEQUENCE</scope>
    <source>
        <strain evidence="7">London</strain>
    </source>
</reference>
<dbReference type="UniPathway" id="UPA00196"/>
<keyword evidence="5" id="KW-0256">Endoplasmic reticulum</keyword>
<feature type="transmembrane region" description="Helical" evidence="5">
    <location>
        <begin position="309"/>
        <end position="329"/>
    </location>
</feature>
<feature type="transmembrane region" description="Helical" evidence="5">
    <location>
        <begin position="411"/>
        <end position="438"/>
    </location>
</feature>
<keyword evidence="7" id="KW-1185">Reference proteome</keyword>
<protein>
    <recommendedName>
        <fullName evidence="5">Phosphatidylinositol-glycan biosynthesis class W protein</fullName>
        <ecNumber evidence="5">2.3.-.-</ecNumber>
    </recommendedName>
</protein>
<proteinExistence type="inferred from homology"/>
<comment type="function">
    <text evidence="5">A acetyltransferase, which acetylates the inositol ring of phosphatidylinositol during biosynthesis of GPI-anchor.</text>
</comment>
<dbReference type="AlphaFoldDB" id="T1KDJ7"/>
<evidence type="ECO:0000256" key="1">
    <source>
        <dbReference type="ARBA" id="ARBA00004141"/>
    </source>
</evidence>
<feature type="transmembrane region" description="Helical" evidence="5">
    <location>
        <begin position="107"/>
        <end position="128"/>
    </location>
</feature>
<keyword evidence="5" id="KW-0808">Transferase</keyword>
<dbReference type="GO" id="GO:0072659">
    <property type="term" value="P:protein localization to plasma membrane"/>
    <property type="evidence" value="ECO:0007669"/>
    <property type="project" value="TreeGrafter"/>
</dbReference>
<reference evidence="6" key="2">
    <citation type="submission" date="2015-06" db="UniProtKB">
        <authorList>
            <consortium name="EnsemblMetazoa"/>
        </authorList>
    </citation>
    <scope>IDENTIFICATION</scope>
</reference>
<feature type="transmembrane region" description="Helical" evidence="5">
    <location>
        <begin position="176"/>
        <end position="196"/>
    </location>
</feature>
<dbReference type="PANTHER" id="PTHR20661">
    <property type="entry name" value="PHOSPHATIDYLINOSITOL-GLYCAN BIOSYNTHESIS CLASS W PROTEIN"/>
    <property type="match status" value="1"/>
</dbReference>
<feature type="transmembrane region" description="Helical" evidence="5">
    <location>
        <begin position="134"/>
        <end position="156"/>
    </location>
</feature>
<comment type="subcellular location">
    <subcellularLocation>
        <location evidence="5">Endoplasmic reticulum membrane</location>
        <topology evidence="5">Multi-pass membrane protein</topology>
    </subcellularLocation>
    <subcellularLocation>
        <location evidence="1">Membrane</location>
        <topology evidence="1">Multi-pass membrane protein</topology>
    </subcellularLocation>
</comment>
<dbReference type="HOGENOM" id="CLU_020802_0_1_1"/>
<feature type="transmembrane region" description="Helical" evidence="5">
    <location>
        <begin position="458"/>
        <end position="480"/>
    </location>
</feature>
<keyword evidence="5" id="KW-0337">GPI-anchor biosynthesis</keyword>
<feature type="transmembrane region" description="Helical" evidence="5">
    <location>
        <begin position="73"/>
        <end position="95"/>
    </location>
</feature>
<feature type="transmembrane region" description="Helical" evidence="5">
    <location>
        <begin position="280"/>
        <end position="302"/>
    </location>
</feature>
<keyword evidence="5" id="KW-0012">Acyltransferase</keyword>
<comment type="pathway">
    <text evidence="5">Glycolipid biosynthesis; glycosylphosphatidylinositol-anchor biosynthesis.</text>
</comment>
<dbReference type="EMBL" id="CAEY01002017">
    <property type="status" value="NOT_ANNOTATED_CDS"/>
    <property type="molecule type" value="Genomic_DNA"/>
</dbReference>
<feature type="transmembrane region" description="Helical" evidence="5">
    <location>
        <begin position="248"/>
        <end position="268"/>
    </location>
</feature>
<dbReference type="GO" id="GO:0032216">
    <property type="term" value="F:glucosaminyl-phosphatidylinositol O-acyltransferase activity"/>
    <property type="evidence" value="ECO:0007669"/>
    <property type="project" value="TreeGrafter"/>
</dbReference>
<dbReference type="Proteomes" id="UP000015104">
    <property type="component" value="Unassembled WGS sequence"/>
</dbReference>
<organism evidence="6 7">
    <name type="scientific">Tetranychus urticae</name>
    <name type="common">Two-spotted spider mite</name>
    <dbReference type="NCBI Taxonomy" id="32264"/>
    <lineage>
        <taxon>Eukaryota</taxon>
        <taxon>Metazoa</taxon>
        <taxon>Ecdysozoa</taxon>
        <taxon>Arthropoda</taxon>
        <taxon>Chelicerata</taxon>
        <taxon>Arachnida</taxon>
        <taxon>Acari</taxon>
        <taxon>Acariformes</taxon>
        <taxon>Trombidiformes</taxon>
        <taxon>Prostigmata</taxon>
        <taxon>Eleutherengona</taxon>
        <taxon>Raphignathae</taxon>
        <taxon>Tetranychoidea</taxon>
        <taxon>Tetranychidae</taxon>
        <taxon>Tetranychus</taxon>
    </lineage>
</organism>
<evidence type="ECO:0000313" key="7">
    <source>
        <dbReference type="Proteomes" id="UP000015104"/>
    </source>
</evidence>
<dbReference type="GO" id="GO:0005789">
    <property type="term" value="C:endoplasmic reticulum membrane"/>
    <property type="evidence" value="ECO:0007669"/>
    <property type="project" value="UniProtKB-SubCell"/>
</dbReference>
<keyword evidence="3 5" id="KW-1133">Transmembrane helix</keyword>
<keyword evidence="4 5" id="KW-0472">Membrane</keyword>
<feature type="transmembrane region" description="Helical" evidence="5">
    <location>
        <begin position="486"/>
        <end position="508"/>
    </location>
</feature>
<feature type="transmembrane region" description="Helical" evidence="5">
    <location>
        <begin position="208"/>
        <end position="227"/>
    </location>
</feature>
<dbReference type="InterPro" id="IPR009447">
    <property type="entry name" value="PIGW/GWT1"/>
</dbReference>